<evidence type="ECO:0000313" key="2">
    <source>
        <dbReference type="EMBL" id="VEL17604.1"/>
    </source>
</evidence>
<name>A0A3S5CL78_9PLAT</name>
<dbReference type="EMBL" id="CAAALY010033359">
    <property type="protein sequence ID" value="VEL17604.1"/>
    <property type="molecule type" value="Genomic_DNA"/>
</dbReference>
<gene>
    <name evidence="2" type="ORF">PXEA_LOCUS11044</name>
</gene>
<comment type="caution">
    <text evidence="2">The sequence shown here is derived from an EMBL/GenBank/DDBJ whole genome shotgun (WGS) entry which is preliminary data.</text>
</comment>
<sequence length="220" mass="22950">IQLGDVEKKLDLILKLVCEEKQDRVQLQPSLPELPASSLAKLPAIPAVYASASSTSAEGARSSISQKIGPDQTSPATQVIAASLDRIQPTLLAIRSTGPISPPSQQSDLPLYQSSSSSVPNSASPTYFNFTNCMSLEAHSASVCSEDSGGTADAAKVPDEREPVKMASQASSLGLRQQIANCGQLNLKATALEAKSLTTSEQTNPEVGNTGKSLLSLTVL</sequence>
<dbReference type="AlphaFoldDB" id="A0A3S5CL78"/>
<proteinExistence type="predicted"/>
<reference evidence="2" key="1">
    <citation type="submission" date="2018-11" db="EMBL/GenBank/DDBJ databases">
        <authorList>
            <consortium name="Pathogen Informatics"/>
        </authorList>
    </citation>
    <scope>NUCLEOTIDE SEQUENCE</scope>
</reference>
<organism evidence="2 3">
    <name type="scientific">Protopolystoma xenopodis</name>
    <dbReference type="NCBI Taxonomy" id="117903"/>
    <lineage>
        <taxon>Eukaryota</taxon>
        <taxon>Metazoa</taxon>
        <taxon>Spiralia</taxon>
        <taxon>Lophotrochozoa</taxon>
        <taxon>Platyhelminthes</taxon>
        <taxon>Monogenea</taxon>
        <taxon>Polyopisthocotylea</taxon>
        <taxon>Polystomatidea</taxon>
        <taxon>Polystomatidae</taxon>
        <taxon>Protopolystoma</taxon>
    </lineage>
</organism>
<feature type="non-terminal residue" evidence="2">
    <location>
        <position position="1"/>
    </location>
</feature>
<accession>A0A3S5CL78</accession>
<keyword evidence="3" id="KW-1185">Reference proteome</keyword>
<feature type="region of interest" description="Disordered" evidence="1">
    <location>
        <begin position="95"/>
        <end position="117"/>
    </location>
</feature>
<feature type="compositionally biased region" description="Low complexity" evidence="1">
    <location>
        <begin position="103"/>
        <end position="117"/>
    </location>
</feature>
<protein>
    <submittedName>
        <fullName evidence="2">Uncharacterized protein</fullName>
    </submittedName>
</protein>
<feature type="region of interest" description="Disordered" evidence="1">
    <location>
        <begin position="198"/>
        <end position="220"/>
    </location>
</feature>
<evidence type="ECO:0000313" key="3">
    <source>
        <dbReference type="Proteomes" id="UP000784294"/>
    </source>
</evidence>
<evidence type="ECO:0000256" key="1">
    <source>
        <dbReference type="SAM" id="MobiDB-lite"/>
    </source>
</evidence>
<dbReference type="Proteomes" id="UP000784294">
    <property type="component" value="Unassembled WGS sequence"/>
</dbReference>